<reference evidence="1 2" key="1">
    <citation type="submission" date="2017-05" db="EMBL/GenBank/DDBJ databases">
        <title>Butyricicoccus porcorum sp. nov. a butyrate-producing bacterium from the swine intestinal tract.</title>
        <authorList>
            <person name="Trachsel J."/>
            <person name="Humphrey S."/>
            <person name="Allen H.K."/>
        </authorList>
    </citation>
    <scope>NUCLEOTIDE SEQUENCE [LARGE SCALE GENOMIC DNA]</scope>
    <source>
        <strain evidence="1">BB10</strain>
    </source>
</reference>
<name>A0A252F1M0_9FIRM</name>
<dbReference type="RefSeq" id="WP_087022063.1">
    <property type="nucleotide sequence ID" value="NZ_NHOC01000014.1"/>
</dbReference>
<comment type="caution">
    <text evidence="1">The sequence shown here is derived from an EMBL/GenBank/DDBJ whole genome shotgun (WGS) entry which is preliminary data.</text>
</comment>
<evidence type="ECO:0000313" key="2">
    <source>
        <dbReference type="Proteomes" id="UP000194903"/>
    </source>
</evidence>
<evidence type="ECO:0000313" key="1">
    <source>
        <dbReference type="EMBL" id="OUM19571.1"/>
    </source>
</evidence>
<protein>
    <submittedName>
        <fullName evidence="1">Uncharacterized protein</fullName>
    </submittedName>
</protein>
<sequence>MFVCINNISRGGSKESLALLFMALDKTFEVKLNQSKPFVILVKQCLADYGYEAKSVPLSEEHKGDLHVTDRLTGERFYLEVKADSSIANTHNMYIELRVDRNGKKSDGWYHYDYSRIAVVDSSAKVKNPANKKSIYIIDWEKMKTELDLDDSRCKKIRHLVDGNYNTALLVPLRYIIARGWLLDEFFMM</sequence>
<organism evidence="1 2">
    <name type="scientific">Butyricicoccus porcorum</name>
    <dbReference type="NCBI Taxonomy" id="1945634"/>
    <lineage>
        <taxon>Bacteria</taxon>
        <taxon>Bacillati</taxon>
        <taxon>Bacillota</taxon>
        <taxon>Clostridia</taxon>
        <taxon>Eubacteriales</taxon>
        <taxon>Butyricicoccaceae</taxon>
        <taxon>Butyricicoccus</taxon>
    </lineage>
</organism>
<dbReference type="Proteomes" id="UP000194903">
    <property type="component" value="Unassembled WGS sequence"/>
</dbReference>
<proteinExistence type="predicted"/>
<dbReference type="AlphaFoldDB" id="A0A252F1M0"/>
<accession>A0A252F1M0</accession>
<keyword evidence="2" id="KW-1185">Reference proteome</keyword>
<dbReference type="EMBL" id="NHOC01000014">
    <property type="protein sequence ID" value="OUM19571.1"/>
    <property type="molecule type" value="Genomic_DNA"/>
</dbReference>
<gene>
    <name evidence="1" type="ORF">CBW42_12380</name>
</gene>